<dbReference type="Gene3D" id="1.10.720.30">
    <property type="entry name" value="SAP domain"/>
    <property type="match status" value="1"/>
</dbReference>
<dbReference type="InterPro" id="IPR036361">
    <property type="entry name" value="SAP_dom_sf"/>
</dbReference>
<gene>
    <name evidence="1" type="ORF">MAR_015573</name>
</gene>
<dbReference type="SUPFAM" id="SSF68906">
    <property type="entry name" value="SAP domain"/>
    <property type="match status" value="1"/>
</dbReference>
<proteinExistence type="predicted"/>
<name>A0ABY7FJT8_MYAAR</name>
<keyword evidence="2" id="KW-1185">Reference proteome</keyword>
<organism evidence="1 2">
    <name type="scientific">Mya arenaria</name>
    <name type="common">Soft-shell clam</name>
    <dbReference type="NCBI Taxonomy" id="6604"/>
    <lineage>
        <taxon>Eukaryota</taxon>
        <taxon>Metazoa</taxon>
        <taxon>Spiralia</taxon>
        <taxon>Lophotrochozoa</taxon>
        <taxon>Mollusca</taxon>
        <taxon>Bivalvia</taxon>
        <taxon>Autobranchia</taxon>
        <taxon>Heteroconchia</taxon>
        <taxon>Euheterodonta</taxon>
        <taxon>Imparidentia</taxon>
        <taxon>Neoheterodontei</taxon>
        <taxon>Myida</taxon>
        <taxon>Myoidea</taxon>
        <taxon>Myidae</taxon>
        <taxon>Mya</taxon>
    </lineage>
</organism>
<reference evidence="1" key="1">
    <citation type="submission" date="2022-11" db="EMBL/GenBank/DDBJ databases">
        <title>Centuries of genome instability and evolution in soft-shell clam transmissible cancer (bioRxiv).</title>
        <authorList>
            <person name="Hart S.F.M."/>
            <person name="Yonemitsu M.A."/>
            <person name="Giersch R.M."/>
            <person name="Beal B.F."/>
            <person name="Arriagada G."/>
            <person name="Davis B.W."/>
            <person name="Ostrander E.A."/>
            <person name="Goff S.P."/>
            <person name="Metzger M.J."/>
        </authorList>
    </citation>
    <scope>NUCLEOTIDE SEQUENCE</scope>
    <source>
        <strain evidence="1">MELC-2E11</strain>
        <tissue evidence="1">Siphon/mantle</tissue>
    </source>
</reference>
<dbReference type="Proteomes" id="UP001164746">
    <property type="component" value="Chromosome 12"/>
</dbReference>
<evidence type="ECO:0000313" key="2">
    <source>
        <dbReference type="Proteomes" id="UP001164746"/>
    </source>
</evidence>
<accession>A0ABY7FJT8</accession>
<evidence type="ECO:0000313" key="1">
    <source>
        <dbReference type="EMBL" id="WAR21599.1"/>
    </source>
</evidence>
<protein>
    <recommendedName>
        <fullName evidence="3">SAP domain-containing protein</fullName>
    </recommendedName>
</protein>
<evidence type="ECO:0008006" key="3">
    <source>
        <dbReference type="Google" id="ProtNLM"/>
    </source>
</evidence>
<sequence length="300" mass="34514">MACDYVDKENNRYLSDSEIDKLNVSQLKDYLRDHNQYVSGKKSELVLRAKGVQKAGLNDRNEVQINAEVNFEKRQCDKLVTPLGQKLPHPKTLISWTSDLMNIPYFSDSDIYNYFVLKMNTKKQRGEACNHIGAIMYALSDISTKKKDGTIASTSSKCVWDQFNNPRKRKLTPKKSSELKFRKFKMDTEEPSKPKMKTAKELFSISFSEENFRKKLSACNSSAGWLLNFVNSKEELQEEQVPQFLLIEYQYKDSVNLKSDTVVSVWILSGESWSHLSELIWTPFLASSARIDGGFWTVLV</sequence>
<dbReference type="EMBL" id="CP111023">
    <property type="protein sequence ID" value="WAR21599.1"/>
    <property type="molecule type" value="Genomic_DNA"/>
</dbReference>